<accession>A0A2S4WGJ5</accession>
<reference evidence="4" key="2">
    <citation type="journal article" date="2018" name="BMC Genomics">
        <title>Genomic insights into host adaptation between the wheat stripe rust pathogen (Puccinia striiformis f. sp. tritici) and the barley stripe rust pathogen (Puccinia striiformis f. sp. hordei).</title>
        <authorList>
            <person name="Xia C."/>
            <person name="Wang M."/>
            <person name="Yin C."/>
            <person name="Cornejo O.E."/>
            <person name="Hulbert S.H."/>
            <person name="Chen X."/>
        </authorList>
    </citation>
    <scope>NUCLEOTIDE SEQUENCE [LARGE SCALE GENOMIC DNA]</scope>
    <source>
        <strain evidence="4">93TX-2</strain>
    </source>
</reference>
<dbReference type="EMBL" id="PKSM01000027">
    <property type="protein sequence ID" value="POW20915.1"/>
    <property type="molecule type" value="Genomic_DNA"/>
</dbReference>
<dbReference type="SUPFAM" id="SSF56204">
    <property type="entry name" value="Hect, E3 ligase catalytic domain"/>
    <property type="match status" value="1"/>
</dbReference>
<comment type="caution">
    <text evidence="3">The sequence shown here is derived from an EMBL/GenBank/DDBJ whole genome shotgun (WGS) entry which is preliminary data.</text>
</comment>
<evidence type="ECO:0000256" key="1">
    <source>
        <dbReference type="ARBA" id="ARBA00022786"/>
    </source>
</evidence>
<dbReference type="GO" id="GO:0004842">
    <property type="term" value="F:ubiquitin-protein transferase activity"/>
    <property type="evidence" value="ECO:0007669"/>
    <property type="project" value="InterPro"/>
</dbReference>
<feature type="domain" description="HECT" evidence="2">
    <location>
        <begin position="41"/>
        <end position="86"/>
    </location>
</feature>
<proteinExistence type="predicted"/>
<dbReference type="VEuPathDB" id="FungiDB:PSHT_02986"/>
<evidence type="ECO:0000259" key="2">
    <source>
        <dbReference type="Pfam" id="PF00632"/>
    </source>
</evidence>
<keyword evidence="4" id="KW-1185">Reference proteome</keyword>
<gene>
    <name evidence="3" type="ORF">PSHT_02986</name>
</gene>
<sequence>MARRTGDECCQSQSLGILDVLWKSHWKSTTVCWKMTLMGFFELTFSVEANDFGSTRIVDLHPGRQEIPVTNKNKPIYVQPLVQNQLTVFI</sequence>
<dbReference type="Proteomes" id="UP000238274">
    <property type="component" value="Unassembled WGS sequence"/>
</dbReference>
<dbReference type="Pfam" id="PF00632">
    <property type="entry name" value="HECT"/>
    <property type="match status" value="1"/>
</dbReference>
<keyword evidence="1" id="KW-0833">Ubl conjugation pathway</keyword>
<protein>
    <recommendedName>
        <fullName evidence="2">HECT domain-containing protein</fullName>
    </recommendedName>
</protein>
<dbReference type="OrthoDB" id="8068875at2759"/>
<dbReference type="InterPro" id="IPR035983">
    <property type="entry name" value="Hect_E3_ubiquitin_ligase"/>
</dbReference>
<dbReference type="InterPro" id="IPR000569">
    <property type="entry name" value="HECT_dom"/>
</dbReference>
<dbReference type="AlphaFoldDB" id="A0A2S4WGJ5"/>
<evidence type="ECO:0000313" key="4">
    <source>
        <dbReference type="Proteomes" id="UP000238274"/>
    </source>
</evidence>
<organism evidence="3 4">
    <name type="scientific">Puccinia striiformis</name>
    <dbReference type="NCBI Taxonomy" id="27350"/>
    <lineage>
        <taxon>Eukaryota</taxon>
        <taxon>Fungi</taxon>
        <taxon>Dikarya</taxon>
        <taxon>Basidiomycota</taxon>
        <taxon>Pucciniomycotina</taxon>
        <taxon>Pucciniomycetes</taxon>
        <taxon>Pucciniales</taxon>
        <taxon>Pucciniaceae</taxon>
        <taxon>Puccinia</taxon>
    </lineage>
</organism>
<reference evidence="4" key="3">
    <citation type="journal article" date="2018" name="Mol. Plant Microbe Interact.">
        <title>Genome sequence resources for the wheat stripe rust pathogen (Puccinia striiformis f. sp. tritici) and the barley stripe rust pathogen (Puccinia striiformis f. sp. hordei).</title>
        <authorList>
            <person name="Xia C."/>
            <person name="Wang M."/>
            <person name="Yin C."/>
            <person name="Cornejo O.E."/>
            <person name="Hulbert S.H."/>
            <person name="Chen X."/>
        </authorList>
    </citation>
    <scope>NUCLEOTIDE SEQUENCE [LARGE SCALE GENOMIC DNA]</scope>
    <source>
        <strain evidence="4">93TX-2</strain>
    </source>
</reference>
<dbReference type="Gene3D" id="3.30.2160.10">
    <property type="entry name" value="Hect, E3 ligase catalytic domain"/>
    <property type="match status" value="1"/>
</dbReference>
<reference evidence="3 4" key="1">
    <citation type="submission" date="2017-12" db="EMBL/GenBank/DDBJ databases">
        <title>Gene loss provides genomic basis for host adaptation in cereal stripe rust fungi.</title>
        <authorList>
            <person name="Xia C."/>
        </authorList>
    </citation>
    <scope>NUCLEOTIDE SEQUENCE [LARGE SCALE GENOMIC DNA]</scope>
    <source>
        <strain evidence="3 4">93TX-2</strain>
    </source>
</reference>
<dbReference type="VEuPathDB" id="FungiDB:PSTT_04945"/>
<evidence type="ECO:0000313" key="3">
    <source>
        <dbReference type="EMBL" id="POW20915.1"/>
    </source>
</evidence>
<name>A0A2S4WGJ5_9BASI</name>